<gene>
    <name evidence="6" type="ORF">Clacol_004823</name>
</gene>
<keyword evidence="3 5" id="KW-1133">Transmembrane helix</keyword>
<dbReference type="PANTHER" id="PTHR23501:SF198">
    <property type="entry name" value="AZOLE RESISTANCE PROTEIN 1-RELATED"/>
    <property type="match status" value="1"/>
</dbReference>
<comment type="caution">
    <text evidence="6">The sequence shown here is derived from an EMBL/GenBank/DDBJ whole genome shotgun (WGS) entry which is preliminary data.</text>
</comment>
<evidence type="ECO:0000256" key="5">
    <source>
        <dbReference type="SAM" id="Phobius"/>
    </source>
</evidence>
<dbReference type="EMBL" id="BPWL01000005">
    <property type="protein sequence ID" value="GJJ10596.1"/>
    <property type="molecule type" value="Genomic_DNA"/>
</dbReference>
<dbReference type="AlphaFoldDB" id="A0AAV5ADM1"/>
<protein>
    <submittedName>
        <fullName evidence="6">Uncharacterized protein</fullName>
    </submittedName>
</protein>
<evidence type="ECO:0000256" key="1">
    <source>
        <dbReference type="ARBA" id="ARBA00004141"/>
    </source>
</evidence>
<dbReference type="GO" id="GO:0022857">
    <property type="term" value="F:transmembrane transporter activity"/>
    <property type="evidence" value="ECO:0007669"/>
    <property type="project" value="TreeGrafter"/>
</dbReference>
<sequence>MVTNYPDRYQSLGSSATHSGLRILPILITLIIAAGISGGIVTKTGNYWWFLFLSPLVTCIAAGLLFTIDSSTTTARIIGYQILWGIGVGCIFQNVLVAIQAEFEDDEELVPQASSLVPFINQPYSMAGSIFANRLHSNLKTYAPGLSDEAESAVIKSVTAIMDLPASFRPGVIQAYAKSLAPVFLSALPAGVLASLSAFALLTTVFSKD</sequence>
<dbReference type="Proteomes" id="UP001050691">
    <property type="component" value="Unassembled WGS sequence"/>
</dbReference>
<dbReference type="GO" id="GO:0005886">
    <property type="term" value="C:plasma membrane"/>
    <property type="evidence" value="ECO:0007669"/>
    <property type="project" value="TreeGrafter"/>
</dbReference>
<evidence type="ECO:0000256" key="3">
    <source>
        <dbReference type="ARBA" id="ARBA00022989"/>
    </source>
</evidence>
<feature type="transmembrane region" description="Helical" evidence="5">
    <location>
        <begin position="47"/>
        <end position="68"/>
    </location>
</feature>
<dbReference type="PANTHER" id="PTHR23501">
    <property type="entry name" value="MAJOR FACILITATOR SUPERFAMILY"/>
    <property type="match status" value="1"/>
</dbReference>
<comment type="subcellular location">
    <subcellularLocation>
        <location evidence="1">Membrane</location>
        <topology evidence="1">Multi-pass membrane protein</topology>
    </subcellularLocation>
</comment>
<dbReference type="SUPFAM" id="SSF103473">
    <property type="entry name" value="MFS general substrate transporter"/>
    <property type="match status" value="1"/>
</dbReference>
<feature type="transmembrane region" description="Helical" evidence="5">
    <location>
        <begin position="80"/>
        <end position="101"/>
    </location>
</feature>
<keyword evidence="4 5" id="KW-0472">Membrane</keyword>
<reference evidence="6" key="1">
    <citation type="submission" date="2021-10" db="EMBL/GenBank/DDBJ databases">
        <title>De novo Genome Assembly of Clathrus columnatus (Basidiomycota, Fungi) Using Illumina and Nanopore Sequence Data.</title>
        <authorList>
            <person name="Ogiso-Tanaka E."/>
            <person name="Itagaki H."/>
            <person name="Hosoya T."/>
            <person name="Hosaka K."/>
        </authorList>
    </citation>
    <scope>NUCLEOTIDE SEQUENCE</scope>
    <source>
        <strain evidence="6">MO-923</strain>
    </source>
</reference>
<accession>A0AAV5ADM1</accession>
<dbReference type="InterPro" id="IPR036259">
    <property type="entry name" value="MFS_trans_sf"/>
</dbReference>
<feature type="transmembrane region" description="Helical" evidence="5">
    <location>
        <begin position="183"/>
        <end position="206"/>
    </location>
</feature>
<name>A0AAV5ADM1_9AGAM</name>
<organism evidence="6 7">
    <name type="scientific">Clathrus columnatus</name>
    <dbReference type="NCBI Taxonomy" id="1419009"/>
    <lineage>
        <taxon>Eukaryota</taxon>
        <taxon>Fungi</taxon>
        <taxon>Dikarya</taxon>
        <taxon>Basidiomycota</taxon>
        <taxon>Agaricomycotina</taxon>
        <taxon>Agaricomycetes</taxon>
        <taxon>Phallomycetidae</taxon>
        <taxon>Phallales</taxon>
        <taxon>Clathraceae</taxon>
        <taxon>Clathrus</taxon>
    </lineage>
</organism>
<dbReference type="Gene3D" id="1.20.1250.20">
    <property type="entry name" value="MFS general substrate transporter like domains"/>
    <property type="match status" value="1"/>
</dbReference>
<proteinExistence type="predicted"/>
<evidence type="ECO:0000256" key="2">
    <source>
        <dbReference type="ARBA" id="ARBA00022692"/>
    </source>
</evidence>
<keyword evidence="7" id="KW-1185">Reference proteome</keyword>
<evidence type="ECO:0000256" key="4">
    <source>
        <dbReference type="ARBA" id="ARBA00023136"/>
    </source>
</evidence>
<evidence type="ECO:0000313" key="7">
    <source>
        <dbReference type="Proteomes" id="UP001050691"/>
    </source>
</evidence>
<evidence type="ECO:0000313" key="6">
    <source>
        <dbReference type="EMBL" id="GJJ10596.1"/>
    </source>
</evidence>
<feature type="transmembrane region" description="Helical" evidence="5">
    <location>
        <begin position="21"/>
        <end position="41"/>
    </location>
</feature>
<keyword evidence="2 5" id="KW-0812">Transmembrane</keyword>